<protein>
    <submittedName>
        <fullName evidence="1">Organic radical activating enzymes</fullName>
    </submittedName>
</protein>
<evidence type="ECO:0000313" key="1">
    <source>
        <dbReference type="EMBL" id="GAW92575.1"/>
    </source>
</evidence>
<sequence length="42" mass="4727">MGGPFILAERDLNLPFRGSRNQRIIDMRRSLRQGNAVSAEIA</sequence>
<reference evidence="2" key="1">
    <citation type="journal article" date="2017" name="Appl. Environ. Microbiol.">
        <title>Genomic analysis of Calderihabitans maritimus KKC1, a thermophilic hydrogenogenic carboxydotrophic bacterium isolated from marine sediment.</title>
        <authorList>
            <person name="Omae K."/>
            <person name="Yoneda Y."/>
            <person name="Fukuyama Y."/>
            <person name="Yoshida T."/>
            <person name="Sako Y."/>
        </authorList>
    </citation>
    <scope>NUCLEOTIDE SEQUENCE [LARGE SCALE GENOMIC DNA]</scope>
    <source>
        <strain evidence="2">KKC1</strain>
    </source>
</reference>
<name>A0A1Z5HTE0_9FIRM</name>
<organism evidence="1 2">
    <name type="scientific">Calderihabitans maritimus</name>
    <dbReference type="NCBI Taxonomy" id="1246530"/>
    <lineage>
        <taxon>Bacteria</taxon>
        <taxon>Bacillati</taxon>
        <taxon>Bacillota</taxon>
        <taxon>Clostridia</taxon>
        <taxon>Neomoorellales</taxon>
        <taxon>Calderihabitantaceae</taxon>
        <taxon>Calderihabitans</taxon>
    </lineage>
</organism>
<dbReference type="EMBL" id="BDGJ01000087">
    <property type="protein sequence ID" value="GAW92575.1"/>
    <property type="molecule type" value="Genomic_DNA"/>
</dbReference>
<proteinExistence type="predicted"/>
<dbReference type="Proteomes" id="UP000197032">
    <property type="component" value="Unassembled WGS sequence"/>
</dbReference>
<dbReference type="AlphaFoldDB" id="A0A1Z5HTE0"/>
<comment type="caution">
    <text evidence="1">The sequence shown here is derived from an EMBL/GenBank/DDBJ whole genome shotgun (WGS) entry which is preliminary data.</text>
</comment>
<accession>A0A1Z5HTE0</accession>
<evidence type="ECO:0000313" key="2">
    <source>
        <dbReference type="Proteomes" id="UP000197032"/>
    </source>
</evidence>
<gene>
    <name evidence="1" type="ORF">KKC1_17270</name>
</gene>
<keyword evidence="2" id="KW-1185">Reference proteome</keyword>